<dbReference type="PROSITE" id="PS50893">
    <property type="entry name" value="ABC_TRANSPORTER_2"/>
    <property type="match status" value="1"/>
</dbReference>
<dbReference type="InterPro" id="IPR003439">
    <property type="entry name" value="ABC_transporter-like_ATP-bd"/>
</dbReference>
<dbReference type="AlphaFoldDB" id="A0LR68"/>
<proteinExistence type="inferred from homology"/>
<dbReference type="PROSITE" id="PS00211">
    <property type="entry name" value="ABC_TRANSPORTER_1"/>
    <property type="match status" value="1"/>
</dbReference>
<dbReference type="SMART" id="SM00382">
    <property type="entry name" value="AAA"/>
    <property type="match status" value="1"/>
</dbReference>
<protein>
    <submittedName>
        <fullName evidence="6">ABC transporter related protein</fullName>
    </submittedName>
</protein>
<keyword evidence="3" id="KW-0547">Nucleotide-binding</keyword>
<keyword evidence="4" id="KW-0067">ATP-binding</keyword>
<dbReference type="InterPro" id="IPR017871">
    <property type="entry name" value="ABC_transporter-like_CS"/>
</dbReference>
<dbReference type="SUPFAM" id="SSF52540">
    <property type="entry name" value="P-loop containing nucleoside triphosphate hydrolases"/>
    <property type="match status" value="1"/>
</dbReference>
<name>A0LR68_ACIC1</name>
<dbReference type="Gene3D" id="3.40.50.300">
    <property type="entry name" value="P-loop containing nucleotide triphosphate hydrolases"/>
    <property type="match status" value="1"/>
</dbReference>
<dbReference type="InterPro" id="IPR027417">
    <property type="entry name" value="P-loop_NTPase"/>
</dbReference>
<dbReference type="STRING" id="351607.Acel_0153"/>
<dbReference type="PANTHER" id="PTHR43335">
    <property type="entry name" value="ABC TRANSPORTER, ATP-BINDING PROTEIN"/>
    <property type="match status" value="1"/>
</dbReference>
<accession>A0LR68</accession>
<keyword evidence="7" id="KW-1185">Reference proteome</keyword>
<dbReference type="EMBL" id="CP000481">
    <property type="protein sequence ID" value="ABK51928.1"/>
    <property type="molecule type" value="Genomic_DNA"/>
</dbReference>
<dbReference type="PANTHER" id="PTHR43335:SF4">
    <property type="entry name" value="ABC TRANSPORTER, ATP-BINDING PROTEIN"/>
    <property type="match status" value="1"/>
</dbReference>
<dbReference type="GO" id="GO:0005524">
    <property type="term" value="F:ATP binding"/>
    <property type="evidence" value="ECO:0007669"/>
    <property type="project" value="UniProtKB-KW"/>
</dbReference>
<evidence type="ECO:0000256" key="4">
    <source>
        <dbReference type="ARBA" id="ARBA00022840"/>
    </source>
</evidence>
<gene>
    <name evidence="6" type="ordered locus">Acel_0153</name>
</gene>
<comment type="similarity">
    <text evidence="1">Belongs to the ABC transporter superfamily.</text>
</comment>
<dbReference type="GO" id="GO:0016887">
    <property type="term" value="F:ATP hydrolysis activity"/>
    <property type="evidence" value="ECO:0007669"/>
    <property type="project" value="InterPro"/>
</dbReference>
<evidence type="ECO:0000256" key="3">
    <source>
        <dbReference type="ARBA" id="ARBA00022741"/>
    </source>
</evidence>
<dbReference type="Proteomes" id="UP000008221">
    <property type="component" value="Chromosome"/>
</dbReference>
<evidence type="ECO:0000259" key="5">
    <source>
        <dbReference type="PROSITE" id="PS50893"/>
    </source>
</evidence>
<dbReference type="InParanoid" id="A0LR68"/>
<evidence type="ECO:0000256" key="1">
    <source>
        <dbReference type="ARBA" id="ARBA00005417"/>
    </source>
</evidence>
<dbReference type="HOGENOM" id="CLU_000604_1_2_11"/>
<dbReference type="Pfam" id="PF00005">
    <property type="entry name" value="ABC_tran"/>
    <property type="match status" value="1"/>
</dbReference>
<evidence type="ECO:0000256" key="2">
    <source>
        <dbReference type="ARBA" id="ARBA00022448"/>
    </source>
</evidence>
<sequence>MRKGADGKRETPMNVEAVHLGKRFGSRVAVDDLSFTLEPGSITGFLGPNGAGKTTTLRLMLGLARGSGQTLFAGKSLSAYRPGTPVVGCHLQPRAFHPKRRARAHLDMLGRIHSVSPQRIDEVLAEVGLTDVANQRAGGFSLGMAQRLGLAAAILARPPVLFLDEPMNGLDAHAVYWFRTFLRSYADQGHVVFVSSHLMSEMQLLADRVIIIARGRLVADEKMETLLQRYGKPEVLARADDNGRLVAELHRMGIAAHLRDDGFVVADVDDTGIVATAATTAAVKLLELRQERSSLEQVYLELTAQSQEFVPSRSTP</sequence>
<evidence type="ECO:0000313" key="7">
    <source>
        <dbReference type="Proteomes" id="UP000008221"/>
    </source>
</evidence>
<feature type="domain" description="ABC transporter" evidence="5">
    <location>
        <begin position="15"/>
        <end position="239"/>
    </location>
</feature>
<evidence type="ECO:0000313" key="6">
    <source>
        <dbReference type="EMBL" id="ABK51928.1"/>
    </source>
</evidence>
<dbReference type="eggNOG" id="COG1131">
    <property type="taxonomic scope" value="Bacteria"/>
</dbReference>
<keyword evidence="2" id="KW-0813">Transport</keyword>
<reference evidence="6 7" key="1">
    <citation type="journal article" date="2009" name="Genome Res.">
        <title>Complete genome of the cellulolytic thermophile Acidothermus cellulolyticus 11B provides insights into its ecophysiological and evolutionary adaptations.</title>
        <authorList>
            <person name="Barabote R.D."/>
            <person name="Xie G."/>
            <person name="Leu D.H."/>
            <person name="Normand P."/>
            <person name="Necsulea A."/>
            <person name="Daubin V."/>
            <person name="Medigue C."/>
            <person name="Adney W.S."/>
            <person name="Xu X.C."/>
            <person name="Lapidus A."/>
            <person name="Parales R.E."/>
            <person name="Detter C."/>
            <person name="Pujic P."/>
            <person name="Bruce D."/>
            <person name="Lavire C."/>
            <person name="Challacombe J.F."/>
            <person name="Brettin T.S."/>
            <person name="Berry A.M."/>
        </authorList>
    </citation>
    <scope>NUCLEOTIDE SEQUENCE [LARGE SCALE GENOMIC DNA]</scope>
    <source>
        <strain evidence="7">ATCC 43068 / DSM 8971 / 11B</strain>
    </source>
</reference>
<dbReference type="InterPro" id="IPR003593">
    <property type="entry name" value="AAA+_ATPase"/>
</dbReference>
<dbReference type="KEGG" id="ace:Acel_0153"/>
<organism evidence="6 7">
    <name type="scientific">Acidothermus cellulolyticus (strain ATCC 43068 / DSM 8971 / 11B)</name>
    <dbReference type="NCBI Taxonomy" id="351607"/>
    <lineage>
        <taxon>Bacteria</taxon>
        <taxon>Bacillati</taxon>
        <taxon>Actinomycetota</taxon>
        <taxon>Actinomycetes</taxon>
        <taxon>Acidothermales</taxon>
        <taxon>Acidothermaceae</taxon>
        <taxon>Acidothermus</taxon>
    </lineage>
</organism>